<evidence type="ECO:0000313" key="1">
    <source>
        <dbReference type="EMBL" id="QPS58755.1"/>
    </source>
</evidence>
<accession>A0A2X4UPY9</accession>
<dbReference type="Proteomes" id="UP000594905">
    <property type="component" value="Chromosome"/>
</dbReference>
<dbReference type="InterPro" id="IPR010985">
    <property type="entry name" value="Ribbon_hlx_hlx"/>
</dbReference>
<proteinExistence type="predicted"/>
<keyword evidence="4" id="KW-1185">Reference proteome</keyword>
<dbReference type="GO" id="GO:0006355">
    <property type="term" value="P:regulation of DNA-templated transcription"/>
    <property type="evidence" value="ECO:0007669"/>
    <property type="project" value="InterPro"/>
</dbReference>
<evidence type="ECO:0008006" key="5">
    <source>
        <dbReference type="Google" id="ProtNLM"/>
    </source>
</evidence>
<dbReference type="AlphaFoldDB" id="A0A2X4UPY9"/>
<dbReference type="KEGG" id="cmin:NCTC10288_01431"/>
<dbReference type="Gene3D" id="1.10.1220.10">
    <property type="entry name" value="Met repressor-like"/>
    <property type="match status" value="1"/>
</dbReference>
<name>A0A2X4UPY9_9CORY</name>
<dbReference type="Proteomes" id="UP000249264">
    <property type="component" value="Chromosome 1"/>
</dbReference>
<evidence type="ECO:0000313" key="3">
    <source>
        <dbReference type="Proteomes" id="UP000249264"/>
    </source>
</evidence>
<organism evidence="2 3">
    <name type="scientific">Corynebacterium minutissimum</name>
    <dbReference type="NCBI Taxonomy" id="38301"/>
    <lineage>
        <taxon>Bacteria</taxon>
        <taxon>Bacillati</taxon>
        <taxon>Actinomycetota</taxon>
        <taxon>Actinomycetes</taxon>
        <taxon>Mycobacteriales</taxon>
        <taxon>Corynebacteriaceae</taxon>
        <taxon>Corynebacterium</taxon>
    </lineage>
</organism>
<reference evidence="2 3" key="1">
    <citation type="submission" date="2018-06" db="EMBL/GenBank/DDBJ databases">
        <authorList>
            <consortium name="Pathogen Informatics"/>
            <person name="Doyle S."/>
        </authorList>
    </citation>
    <scope>NUCLEOTIDE SEQUENCE [LARGE SCALE GENOMIC DNA]</scope>
    <source>
        <strain evidence="2 3">NCTC10288</strain>
    </source>
</reference>
<dbReference type="EMBL" id="CP065689">
    <property type="protein sequence ID" value="QPS58755.1"/>
    <property type="molecule type" value="Genomic_DNA"/>
</dbReference>
<dbReference type="EMBL" id="LS483460">
    <property type="protein sequence ID" value="SQI00124.1"/>
    <property type="molecule type" value="Genomic_DNA"/>
</dbReference>
<dbReference type="SUPFAM" id="SSF47598">
    <property type="entry name" value="Ribbon-helix-helix"/>
    <property type="match status" value="1"/>
</dbReference>
<reference evidence="1 4" key="2">
    <citation type="submission" date="2020-12" db="EMBL/GenBank/DDBJ databases">
        <title>FDA dAtabase for Regulatory Grade micrObial Sequences (FDA-ARGOS): Supporting development and validation of Infectious Disease Dx tests.</title>
        <authorList>
            <person name="Sproer C."/>
            <person name="Gronow S."/>
            <person name="Severitt S."/>
            <person name="Schroder I."/>
            <person name="Tallon L."/>
            <person name="Sadzewicz L."/>
            <person name="Zhao X."/>
            <person name="Boylan J."/>
            <person name="Ott S."/>
            <person name="Bowen H."/>
            <person name="Vavikolanu K."/>
            <person name="Mehta A."/>
            <person name="Aluvathingal J."/>
            <person name="Nadendla S."/>
            <person name="Lowell S."/>
            <person name="Myers T."/>
            <person name="Yan Y."/>
            <person name="Sichtig H."/>
        </authorList>
    </citation>
    <scope>NUCLEOTIDE SEQUENCE [LARGE SCALE GENOMIC DNA]</scope>
    <source>
        <strain evidence="1 4">FDAARGOS_894</strain>
    </source>
</reference>
<evidence type="ECO:0000313" key="4">
    <source>
        <dbReference type="Proteomes" id="UP000594905"/>
    </source>
</evidence>
<protein>
    <recommendedName>
        <fullName evidence="5">Antitoxin</fullName>
    </recommendedName>
</protein>
<dbReference type="InterPro" id="IPR013321">
    <property type="entry name" value="Arc_rbn_hlx_hlx"/>
</dbReference>
<evidence type="ECO:0000313" key="2">
    <source>
        <dbReference type="EMBL" id="SQI00124.1"/>
    </source>
</evidence>
<gene>
    <name evidence="1" type="ORF">I6G51_07315</name>
    <name evidence="2" type="ORF">NCTC10288_01431</name>
</gene>
<dbReference type="OrthoDB" id="7107936at2"/>
<sequence length="92" mass="10367">MHIACTIMAGMTNPKTINVQIRDVNADVVDILKKRADRKGISLSSYLRETLEKVASRPSLEEKLEELSQREPIELKKDFDVVAAIREARDAS</sequence>
<dbReference type="STRING" id="38301.NX84_06460"/>